<dbReference type="EC" id="6.3.2.17" evidence="3"/>
<dbReference type="InterPro" id="IPR018109">
    <property type="entry name" value="Folylpolyglutamate_synth_CS"/>
</dbReference>
<comment type="cofactor">
    <cofactor evidence="1">
        <name>Mg(2+)</name>
        <dbReference type="ChEBI" id="CHEBI:18420"/>
    </cofactor>
</comment>
<dbReference type="SUPFAM" id="SSF53623">
    <property type="entry name" value="MurD-like peptide ligases, catalytic domain"/>
    <property type="match status" value="1"/>
</dbReference>
<dbReference type="Proteomes" id="UP000260812">
    <property type="component" value="Unassembled WGS sequence"/>
</dbReference>
<dbReference type="NCBIfam" id="TIGR01499">
    <property type="entry name" value="folC"/>
    <property type="match status" value="1"/>
</dbReference>
<keyword evidence="4 11" id="KW-0436">Ligase</keyword>
<evidence type="ECO:0000313" key="14">
    <source>
        <dbReference type="EMBL" id="RGE56900.1"/>
    </source>
</evidence>
<dbReference type="Gene3D" id="3.40.1190.10">
    <property type="entry name" value="Mur-like, catalytic domain"/>
    <property type="match status" value="1"/>
</dbReference>
<dbReference type="AlphaFoldDB" id="A0A3E3HYL0"/>
<dbReference type="GO" id="GO:0004326">
    <property type="term" value="F:tetrahydrofolylpolyglutamate synthase activity"/>
    <property type="evidence" value="ECO:0007669"/>
    <property type="project" value="UniProtKB-EC"/>
</dbReference>
<organism evidence="14 15">
    <name type="scientific">Eisenbergiella massiliensis</name>
    <dbReference type="NCBI Taxonomy" id="1720294"/>
    <lineage>
        <taxon>Bacteria</taxon>
        <taxon>Bacillati</taxon>
        <taxon>Bacillota</taxon>
        <taxon>Clostridia</taxon>
        <taxon>Lachnospirales</taxon>
        <taxon>Lachnospiraceae</taxon>
        <taxon>Eisenbergiella</taxon>
    </lineage>
</organism>
<dbReference type="GO" id="GO:0008841">
    <property type="term" value="F:dihydrofolate synthase activity"/>
    <property type="evidence" value="ECO:0007669"/>
    <property type="project" value="TreeGrafter"/>
</dbReference>
<feature type="domain" description="Mur ligase central" evidence="13">
    <location>
        <begin position="44"/>
        <end position="266"/>
    </location>
</feature>
<evidence type="ECO:0000256" key="5">
    <source>
        <dbReference type="ARBA" id="ARBA00022723"/>
    </source>
</evidence>
<protein>
    <recommendedName>
        <fullName evidence="3">tetrahydrofolate synthase</fullName>
        <ecNumber evidence="3">6.3.2.17</ecNumber>
    </recommendedName>
    <alternativeName>
        <fullName evidence="9">Tetrahydrofolylpolyglutamate synthase</fullName>
    </alternativeName>
</protein>
<dbReference type="InterPro" id="IPR036565">
    <property type="entry name" value="Mur-like_cat_sf"/>
</dbReference>
<dbReference type="Pfam" id="PF08245">
    <property type="entry name" value="Mur_ligase_M"/>
    <property type="match status" value="1"/>
</dbReference>
<evidence type="ECO:0000256" key="4">
    <source>
        <dbReference type="ARBA" id="ARBA00022598"/>
    </source>
</evidence>
<evidence type="ECO:0000256" key="6">
    <source>
        <dbReference type="ARBA" id="ARBA00022741"/>
    </source>
</evidence>
<dbReference type="PANTHER" id="PTHR11136">
    <property type="entry name" value="FOLYLPOLYGLUTAMATE SYNTHASE-RELATED"/>
    <property type="match status" value="1"/>
</dbReference>
<proteinExistence type="inferred from homology"/>
<accession>A0A3E3HYL0</accession>
<name>A0A3E3HYL0_9FIRM</name>
<reference evidence="14" key="1">
    <citation type="submission" date="2018-08" db="EMBL/GenBank/DDBJ databases">
        <title>A genome reference for cultivated species of the human gut microbiota.</title>
        <authorList>
            <person name="Zou Y."/>
            <person name="Xue W."/>
            <person name="Luo G."/>
        </authorList>
    </citation>
    <scope>NUCLEOTIDE SEQUENCE [LARGE SCALE GENOMIC DNA]</scope>
    <source>
        <strain evidence="14">TF05-5AC</strain>
    </source>
</reference>
<evidence type="ECO:0000256" key="7">
    <source>
        <dbReference type="ARBA" id="ARBA00022840"/>
    </source>
</evidence>
<evidence type="ECO:0000313" key="15">
    <source>
        <dbReference type="Proteomes" id="UP000260812"/>
    </source>
</evidence>
<evidence type="ECO:0000256" key="10">
    <source>
        <dbReference type="ARBA" id="ARBA00047493"/>
    </source>
</evidence>
<keyword evidence="6 11" id="KW-0547">Nucleotide-binding</keyword>
<comment type="caution">
    <text evidence="14">The sequence shown here is derived from an EMBL/GenBank/DDBJ whole genome shotgun (WGS) entry which is preliminary data.</text>
</comment>
<dbReference type="Pfam" id="PF02875">
    <property type="entry name" value="Mur_ligase_C"/>
    <property type="match status" value="1"/>
</dbReference>
<dbReference type="PANTHER" id="PTHR11136:SF0">
    <property type="entry name" value="DIHYDROFOLATE SYNTHETASE-RELATED"/>
    <property type="match status" value="1"/>
</dbReference>
<keyword evidence="5" id="KW-0479">Metal-binding</keyword>
<comment type="catalytic activity">
    <reaction evidence="10">
        <text>(6S)-5,6,7,8-tetrahydrofolyl-(gamma-L-Glu)(n) + L-glutamate + ATP = (6S)-5,6,7,8-tetrahydrofolyl-(gamma-L-Glu)(n+1) + ADP + phosphate + H(+)</text>
        <dbReference type="Rhea" id="RHEA:10580"/>
        <dbReference type="Rhea" id="RHEA-COMP:14738"/>
        <dbReference type="Rhea" id="RHEA-COMP:14740"/>
        <dbReference type="ChEBI" id="CHEBI:15378"/>
        <dbReference type="ChEBI" id="CHEBI:29985"/>
        <dbReference type="ChEBI" id="CHEBI:30616"/>
        <dbReference type="ChEBI" id="CHEBI:43474"/>
        <dbReference type="ChEBI" id="CHEBI:141005"/>
        <dbReference type="ChEBI" id="CHEBI:456216"/>
        <dbReference type="EC" id="6.3.2.17"/>
    </reaction>
</comment>
<evidence type="ECO:0000259" key="12">
    <source>
        <dbReference type="Pfam" id="PF02875"/>
    </source>
</evidence>
<evidence type="ECO:0000256" key="2">
    <source>
        <dbReference type="ARBA" id="ARBA00008276"/>
    </source>
</evidence>
<evidence type="ECO:0000256" key="8">
    <source>
        <dbReference type="ARBA" id="ARBA00022842"/>
    </source>
</evidence>
<dbReference type="InterPro" id="IPR004101">
    <property type="entry name" value="Mur_ligase_C"/>
</dbReference>
<dbReference type="InterPro" id="IPR036615">
    <property type="entry name" value="Mur_ligase_C_dom_sf"/>
</dbReference>
<keyword evidence="8" id="KW-0460">Magnesium</keyword>
<dbReference type="GO" id="GO:0005737">
    <property type="term" value="C:cytoplasm"/>
    <property type="evidence" value="ECO:0007669"/>
    <property type="project" value="TreeGrafter"/>
</dbReference>
<keyword evidence="15" id="KW-1185">Reference proteome</keyword>
<gene>
    <name evidence="14" type="ORF">DXC51_22070</name>
</gene>
<dbReference type="GO" id="GO:0046872">
    <property type="term" value="F:metal ion binding"/>
    <property type="evidence" value="ECO:0007669"/>
    <property type="project" value="UniProtKB-KW"/>
</dbReference>
<dbReference type="InterPro" id="IPR013221">
    <property type="entry name" value="Mur_ligase_cen"/>
</dbReference>
<dbReference type="FunFam" id="3.40.1190.10:FF:000011">
    <property type="entry name" value="Folylpolyglutamate synthase/dihydrofolate synthase"/>
    <property type="match status" value="1"/>
</dbReference>
<evidence type="ECO:0000256" key="11">
    <source>
        <dbReference type="PIRNR" id="PIRNR001563"/>
    </source>
</evidence>
<evidence type="ECO:0000256" key="1">
    <source>
        <dbReference type="ARBA" id="ARBA00001946"/>
    </source>
</evidence>
<evidence type="ECO:0000256" key="3">
    <source>
        <dbReference type="ARBA" id="ARBA00013025"/>
    </source>
</evidence>
<sequence>MNYQEALAYMQECNTFGVVPGLENIKELLARLGNPQEKLSFIHIAGTNGKGSVMNFISTVLTEGGYKTGRYISPAIFEYRELFQINGKPISKAELGKTMEPVREAAEAMAAETGRHPTVFEVETALAFLWFCQKKCDIVVLETGMGGLLDATNVIPAPLLCVFASISMDHMAFLGDTLEEIAAQKAGIIKPGSRVVSCRQLPEAMGVIEEACKEKGCELFVSDMGSAKNVKYGLEKQRFSYKGHKNLEITMAGIHQIDNCALAVEALDRLADLGFPVKEEKLKAGLLRAKWPGRFEIIGRKPLFIADGAHNEDGAVKLAQSIRFYFTNRRIIYIMGILKDKEVDKIILNTCDYADAIITVAAPGNPRAMSSCELAEVVRRVHENVTAADSPEEAVEMARLLAGKEDVIIAFGSLSFLGDIIRIAEKRQQ</sequence>
<dbReference type="InterPro" id="IPR001645">
    <property type="entry name" value="Folylpolyglutamate_synth"/>
</dbReference>
<evidence type="ECO:0000259" key="13">
    <source>
        <dbReference type="Pfam" id="PF08245"/>
    </source>
</evidence>
<dbReference type="Gene3D" id="3.90.190.20">
    <property type="entry name" value="Mur ligase, C-terminal domain"/>
    <property type="match status" value="1"/>
</dbReference>
<dbReference type="PIRSF" id="PIRSF001563">
    <property type="entry name" value="Folylpolyglu_synth"/>
    <property type="match status" value="1"/>
</dbReference>
<evidence type="ECO:0000256" key="9">
    <source>
        <dbReference type="ARBA" id="ARBA00030592"/>
    </source>
</evidence>
<comment type="similarity">
    <text evidence="2 11">Belongs to the folylpolyglutamate synthase family.</text>
</comment>
<dbReference type="PROSITE" id="PS01012">
    <property type="entry name" value="FOLYLPOLYGLU_SYNT_2"/>
    <property type="match status" value="1"/>
</dbReference>
<keyword evidence="7 11" id="KW-0067">ATP-binding</keyword>
<dbReference type="GO" id="GO:0005524">
    <property type="term" value="F:ATP binding"/>
    <property type="evidence" value="ECO:0007669"/>
    <property type="project" value="UniProtKB-KW"/>
</dbReference>
<feature type="domain" description="Mur ligase C-terminal" evidence="12">
    <location>
        <begin position="293"/>
        <end position="413"/>
    </location>
</feature>
<dbReference type="PROSITE" id="PS01011">
    <property type="entry name" value="FOLYLPOLYGLU_SYNT_1"/>
    <property type="match status" value="1"/>
</dbReference>
<dbReference type="SUPFAM" id="SSF53244">
    <property type="entry name" value="MurD-like peptide ligases, peptide-binding domain"/>
    <property type="match status" value="1"/>
</dbReference>
<dbReference type="EMBL" id="QVLV01000020">
    <property type="protein sequence ID" value="RGE56900.1"/>
    <property type="molecule type" value="Genomic_DNA"/>
</dbReference>